<keyword evidence="2" id="KW-1185">Reference proteome</keyword>
<proteinExistence type="predicted"/>
<reference evidence="1 2" key="1">
    <citation type="submission" date="2016-11" db="EMBL/GenBank/DDBJ databases">
        <authorList>
            <person name="Jaros S."/>
            <person name="Januszkiewicz K."/>
            <person name="Wedrychowicz H."/>
        </authorList>
    </citation>
    <scope>NUCLEOTIDE SEQUENCE [LARGE SCALE GENOMIC DNA]</scope>
    <source>
        <strain evidence="1 2">DSM 24574</strain>
    </source>
</reference>
<evidence type="ECO:0000313" key="2">
    <source>
        <dbReference type="Proteomes" id="UP000184212"/>
    </source>
</evidence>
<dbReference type="Proteomes" id="UP000184212">
    <property type="component" value="Unassembled WGS sequence"/>
</dbReference>
<dbReference type="OrthoDB" id="9826425at2"/>
<gene>
    <name evidence="1" type="ORF">SAMN04488109_2928</name>
</gene>
<dbReference type="EMBL" id="FQWQ01000002">
    <property type="protein sequence ID" value="SHH15773.1"/>
    <property type="molecule type" value="Genomic_DNA"/>
</dbReference>
<organism evidence="1 2">
    <name type="scientific">Chryseolinea serpens</name>
    <dbReference type="NCBI Taxonomy" id="947013"/>
    <lineage>
        <taxon>Bacteria</taxon>
        <taxon>Pseudomonadati</taxon>
        <taxon>Bacteroidota</taxon>
        <taxon>Cytophagia</taxon>
        <taxon>Cytophagales</taxon>
        <taxon>Fulvivirgaceae</taxon>
        <taxon>Chryseolinea</taxon>
    </lineage>
</organism>
<accession>A0A1M5QQB3</accession>
<sequence>MSQTASVLSSEQSLYISTAEVSFAPAKNAEAVASNLNFVFEENGFYIPSTAFAYNERVSLTFRVKEAFATQFILIKGLIEFNRSKDLKFAYNRDERSFEIDLEAAQLETLNNFLGHIHALLQKEILFKAVLKKVIAFENQYKALRDVVYAEQQAVAI</sequence>
<dbReference type="RefSeq" id="WP_143164933.1">
    <property type="nucleotide sequence ID" value="NZ_FQWQ01000002.1"/>
</dbReference>
<evidence type="ECO:0000313" key="1">
    <source>
        <dbReference type="EMBL" id="SHH15773.1"/>
    </source>
</evidence>
<dbReference type="AlphaFoldDB" id="A0A1M5QQB3"/>
<protein>
    <submittedName>
        <fullName evidence="1">Uncharacterized protein</fullName>
    </submittedName>
</protein>
<name>A0A1M5QQB3_9BACT</name>